<reference evidence="1" key="1">
    <citation type="submission" date="2020-12" db="EMBL/GenBank/DDBJ databases">
        <title>Ramlibacter sp. nov., isolated from a freshwater alga, Cryptomonas.</title>
        <authorList>
            <person name="Kim H.M."/>
            <person name="Jeon C.O."/>
        </authorList>
    </citation>
    <scope>NUCLEOTIDE SEQUENCE</scope>
    <source>
        <strain evidence="1">CrO1</strain>
    </source>
</reference>
<accession>A0A934Q0L2</accession>
<evidence type="ECO:0000313" key="2">
    <source>
        <dbReference type="Proteomes" id="UP000617041"/>
    </source>
</evidence>
<dbReference type="EMBL" id="JAEDAO010000001">
    <property type="protein sequence ID" value="MBK0392099.1"/>
    <property type="molecule type" value="Genomic_DNA"/>
</dbReference>
<protein>
    <recommendedName>
        <fullName evidence="3">ParB/Sulfiredoxin domain-containing protein</fullName>
    </recommendedName>
</protein>
<dbReference type="AlphaFoldDB" id="A0A934Q0L2"/>
<comment type="caution">
    <text evidence="1">The sequence shown here is derived from an EMBL/GenBank/DDBJ whole genome shotgun (WGS) entry which is preliminary data.</text>
</comment>
<keyword evidence="2" id="KW-1185">Reference proteome</keyword>
<evidence type="ECO:0000313" key="1">
    <source>
        <dbReference type="EMBL" id="MBK0392099.1"/>
    </source>
</evidence>
<proteinExistence type="predicted"/>
<sequence>MDQELKRHPLSEAFPDMSPEQFEHFKSDIEKNGQRWPVILLDGMVLDGWHRARACAALGRKLEVEQYMGIDPGSYVLSNNLHRRKQLSPSQRAYAVVACKAWHRKGQCKSEATSDLTTSAEMAKEAATSVRTITDVKKVISTPLAEKVRTGEMSASKAASELRLRRTRECTDATGGVAPALTKRVSSRSTAKEIAALRQRNRELTDLLEAVTVERDRMASELATLRGAPERRIGAEDADENA</sequence>
<dbReference type="RefSeq" id="WP_200787050.1">
    <property type="nucleotide sequence ID" value="NZ_JAEDAO010000001.1"/>
</dbReference>
<organism evidence="1 2">
    <name type="scientific">Ramlibacter algicola</name>
    <dbReference type="NCBI Taxonomy" id="2795217"/>
    <lineage>
        <taxon>Bacteria</taxon>
        <taxon>Pseudomonadati</taxon>
        <taxon>Pseudomonadota</taxon>
        <taxon>Betaproteobacteria</taxon>
        <taxon>Burkholderiales</taxon>
        <taxon>Comamonadaceae</taxon>
        <taxon>Ramlibacter</taxon>
    </lineage>
</organism>
<name>A0A934Q0L2_9BURK</name>
<evidence type="ECO:0008006" key="3">
    <source>
        <dbReference type="Google" id="ProtNLM"/>
    </source>
</evidence>
<gene>
    <name evidence="1" type="ORF">I8E28_05815</name>
</gene>
<dbReference type="Proteomes" id="UP000617041">
    <property type="component" value="Unassembled WGS sequence"/>
</dbReference>
<dbReference type="InterPro" id="IPR036086">
    <property type="entry name" value="ParB/Sulfiredoxin_sf"/>
</dbReference>
<dbReference type="SUPFAM" id="SSF110849">
    <property type="entry name" value="ParB/Sulfiredoxin"/>
    <property type="match status" value="1"/>
</dbReference>